<dbReference type="InterPro" id="IPR016193">
    <property type="entry name" value="Cytidine_deaminase-like"/>
</dbReference>
<evidence type="ECO:0000313" key="5">
    <source>
        <dbReference type="Proteomes" id="UP000191418"/>
    </source>
</evidence>
<sequence length="182" mass="20704">MKPLNEQIDLAPSCEQPDDLWAKRCCQQALLAIEQGCYGVGAVFVNAENELVCESRNQVFVEGDYQSQRHAEMELIDLLENQFSHLNRRNLTLYVSLEPCVMCTGRILLSGIGRVRYLAKDAVGGLLTHRHHLPPAWANLAQQVSVAPARVDLFWSRFAQQCIEVNADQMRQKVVKHWEGMR</sequence>
<dbReference type="STRING" id="64969.SAMN02745127_01864"/>
<dbReference type="PROSITE" id="PS51747">
    <property type="entry name" value="CYT_DCMP_DEAMINASES_2"/>
    <property type="match status" value="1"/>
</dbReference>
<dbReference type="PANTHER" id="PTHR11079">
    <property type="entry name" value="CYTOSINE DEAMINASE FAMILY MEMBER"/>
    <property type="match status" value="1"/>
</dbReference>
<feature type="domain" description="CMP/dCMP-type deaminase" evidence="3">
    <location>
        <begin position="20"/>
        <end position="134"/>
    </location>
</feature>
<keyword evidence="5" id="KW-1185">Reference proteome</keyword>
<dbReference type="SUPFAM" id="SSF53927">
    <property type="entry name" value="Cytidine deaminase-like"/>
    <property type="match status" value="1"/>
</dbReference>
<dbReference type="AlphaFoldDB" id="A0A1V4T9D4"/>
<dbReference type="Proteomes" id="UP000191418">
    <property type="component" value="Unassembled WGS sequence"/>
</dbReference>
<dbReference type="Pfam" id="PF00383">
    <property type="entry name" value="dCMP_cyt_deam_1"/>
    <property type="match status" value="1"/>
</dbReference>
<keyword evidence="1" id="KW-0479">Metal-binding</keyword>
<gene>
    <name evidence="4" type="ORF">BTE48_03485</name>
</gene>
<accession>A0A1V4T9D4</accession>
<reference evidence="4 5" key="1">
    <citation type="submission" date="2017-01" db="EMBL/GenBank/DDBJ databases">
        <title>Genome Sequencing of a Marine Spirillum, Oceanospirillum multiglobuliferum ATCC 33336, from Japan.</title>
        <authorList>
            <person name="Carney J.G."/>
            <person name="Trachtenberg A.M."/>
            <person name="Rheaume B.A."/>
            <person name="Linnane J.D."/>
            <person name="Pitts N.L."/>
            <person name="Mykles D.L."/>
            <person name="Maclea K.S."/>
        </authorList>
    </citation>
    <scope>NUCLEOTIDE SEQUENCE [LARGE SCALE GENOMIC DNA]</scope>
    <source>
        <strain evidence="4 5">ATCC 33336</strain>
    </source>
</reference>
<comment type="caution">
    <text evidence="4">The sequence shown here is derived from an EMBL/GenBank/DDBJ whole genome shotgun (WGS) entry which is preliminary data.</text>
</comment>
<evidence type="ECO:0000259" key="3">
    <source>
        <dbReference type="PROSITE" id="PS51747"/>
    </source>
</evidence>
<dbReference type="CDD" id="cd01285">
    <property type="entry name" value="nucleoside_deaminase"/>
    <property type="match status" value="1"/>
</dbReference>
<protein>
    <recommendedName>
        <fullName evidence="3">CMP/dCMP-type deaminase domain-containing protein</fullName>
    </recommendedName>
</protein>
<evidence type="ECO:0000256" key="1">
    <source>
        <dbReference type="ARBA" id="ARBA00022723"/>
    </source>
</evidence>
<evidence type="ECO:0000256" key="2">
    <source>
        <dbReference type="ARBA" id="ARBA00022833"/>
    </source>
</evidence>
<dbReference type="InterPro" id="IPR016192">
    <property type="entry name" value="APOBEC/CMP_deaminase_Zn-bd"/>
</dbReference>
<dbReference type="Gene3D" id="3.40.140.10">
    <property type="entry name" value="Cytidine Deaminase, domain 2"/>
    <property type="match status" value="1"/>
</dbReference>
<keyword evidence="2" id="KW-0862">Zinc</keyword>
<organism evidence="4 5">
    <name type="scientific">Oceanospirillum multiglobuliferum</name>
    <dbReference type="NCBI Taxonomy" id="64969"/>
    <lineage>
        <taxon>Bacteria</taxon>
        <taxon>Pseudomonadati</taxon>
        <taxon>Pseudomonadota</taxon>
        <taxon>Gammaproteobacteria</taxon>
        <taxon>Oceanospirillales</taxon>
        <taxon>Oceanospirillaceae</taxon>
        <taxon>Oceanospirillum</taxon>
    </lineage>
</organism>
<name>A0A1V4T9D4_9GAMM</name>
<dbReference type="GO" id="GO:0016787">
    <property type="term" value="F:hydrolase activity"/>
    <property type="evidence" value="ECO:0007669"/>
    <property type="project" value="InterPro"/>
</dbReference>
<dbReference type="PROSITE" id="PS00903">
    <property type="entry name" value="CYT_DCMP_DEAMINASES_1"/>
    <property type="match status" value="1"/>
</dbReference>
<proteinExistence type="predicted"/>
<dbReference type="PANTHER" id="PTHR11079:SF162">
    <property type="entry name" value="RIBOFLAVIN BIOSYNTHESIS PROTEIN PYRD, CHLOROPLASTIC"/>
    <property type="match status" value="1"/>
</dbReference>
<dbReference type="EMBL" id="MTSM01000003">
    <property type="protein sequence ID" value="OPX56604.1"/>
    <property type="molecule type" value="Genomic_DNA"/>
</dbReference>
<dbReference type="GO" id="GO:0008270">
    <property type="term" value="F:zinc ion binding"/>
    <property type="evidence" value="ECO:0007669"/>
    <property type="project" value="InterPro"/>
</dbReference>
<dbReference type="InterPro" id="IPR002125">
    <property type="entry name" value="CMP_dCMP_dom"/>
</dbReference>
<evidence type="ECO:0000313" key="4">
    <source>
        <dbReference type="EMBL" id="OPX56604.1"/>
    </source>
</evidence>